<reference evidence="6" key="1">
    <citation type="journal article" date="2019" name="Int. J. Syst. Evol. Microbiol.">
        <title>The Global Catalogue of Microorganisms (GCM) 10K type strain sequencing project: providing services to taxonomists for standard genome sequencing and annotation.</title>
        <authorList>
            <consortium name="The Broad Institute Genomics Platform"/>
            <consortium name="The Broad Institute Genome Sequencing Center for Infectious Disease"/>
            <person name="Wu L."/>
            <person name="Ma J."/>
        </authorList>
    </citation>
    <scope>NUCLEOTIDE SEQUENCE [LARGE SCALE GENOMIC DNA]</scope>
    <source>
        <strain evidence="6">IBRC 10765</strain>
    </source>
</reference>
<name>A0ABV7ZW04_9GAMM</name>
<dbReference type="PANTHER" id="PTHR30265">
    <property type="entry name" value="RHO-INTERACTING TRANSCRIPTION TERMINATION FACTOR NUSG"/>
    <property type="match status" value="1"/>
</dbReference>
<evidence type="ECO:0000256" key="3">
    <source>
        <dbReference type="ARBA" id="ARBA00023163"/>
    </source>
</evidence>
<evidence type="ECO:0000313" key="5">
    <source>
        <dbReference type="EMBL" id="MFC3852738.1"/>
    </source>
</evidence>
<evidence type="ECO:0000313" key="6">
    <source>
        <dbReference type="Proteomes" id="UP001595617"/>
    </source>
</evidence>
<dbReference type="PANTHER" id="PTHR30265:SF7">
    <property type="entry name" value="TRANSCRIPTION ANTITERMINATION PROTEIN RFAH"/>
    <property type="match status" value="1"/>
</dbReference>
<comment type="caution">
    <text evidence="5">The sequence shown here is derived from an EMBL/GenBank/DDBJ whole genome shotgun (WGS) entry which is preliminary data.</text>
</comment>
<dbReference type="SUPFAM" id="SSF50104">
    <property type="entry name" value="Translation proteins SH3-like domain"/>
    <property type="match status" value="1"/>
</dbReference>
<dbReference type="InterPro" id="IPR036735">
    <property type="entry name" value="NGN_dom_sf"/>
</dbReference>
<dbReference type="RefSeq" id="WP_380695235.1">
    <property type="nucleotide sequence ID" value="NZ_JBHRYR010000003.1"/>
</dbReference>
<dbReference type="EMBL" id="JBHRYR010000003">
    <property type="protein sequence ID" value="MFC3852738.1"/>
    <property type="molecule type" value="Genomic_DNA"/>
</dbReference>
<dbReference type="SMART" id="SM00738">
    <property type="entry name" value="NGN"/>
    <property type="match status" value="1"/>
</dbReference>
<evidence type="ECO:0000259" key="4">
    <source>
        <dbReference type="SMART" id="SM00738"/>
    </source>
</evidence>
<dbReference type="InterPro" id="IPR010215">
    <property type="entry name" value="Transcription_antiterm_RfaH"/>
</dbReference>
<dbReference type="Proteomes" id="UP001595617">
    <property type="component" value="Unassembled WGS sequence"/>
</dbReference>
<dbReference type="InterPro" id="IPR008991">
    <property type="entry name" value="Translation_prot_SH3-like_sf"/>
</dbReference>
<dbReference type="CDD" id="cd06091">
    <property type="entry name" value="KOW_NusG"/>
    <property type="match status" value="1"/>
</dbReference>
<gene>
    <name evidence="5" type="primary">rfaH</name>
    <name evidence="5" type="ORF">ACFOOG_07830</name>
</gene>
<organism evidence="5 6">
    <name type="scientific">Saccharospirillum mangrovi</name>
    <dbReference type="NCBI Taxonomy" id="2161747"/>
    <lineage>
        <taxon>Bacteria</taxon>
        <taxon>Pseudomonadati</taxon>
        <taxon>Pseudomonadota</taxon>
        <taxon>Gammaproteobacteria</taxon>
        <taxon>Oceanospirillales</taxon>
        <taxon>Saccharospirillaceae</taxon>
        <taxon>Saccharospirillum</taxon>
    </lineage>
</organism>
<evidence type="ECO:0000256" key="1">
    <source>
        <dbReference type="ARBA" id="ARBA00022814"/>
    </source>
</evidence>
<dbReference type="CDD" id="cd09892">
    <property type="entry name" value="NGN_SP_RfaH"/>
    <property type="match status" value="1"/>
</dbReference>
<keyword evidence="6" id="KW-1185">Reference proteome</keyword>
<evidence type="ECO:0000256" key="2">
    <source>
        <dbReference type="ARBA" id="ARBA00023015"/>
    </source>
</evidence>
<dbReference type="InterPro" id="IPR043425">
    <property type="entry name" value="NusG-like"/>
</dbReference>
<proteinExistence type="predicted"/>
<feature type="domain" description="NusG-like N-terminal" evidence="4">
    <location>
        <begin position="21"/>
        <end position="125"/>
    </location>
</feature>
<dbReference type="Gene3D" id="3.30.70.940">
    <property type="entry name" value="NusG, N-terminal domain"/>
    <property type="match status" value="1"/>
</dbReference>
<accession>A0ABV7ZW04</accession>
<dbReference type="SUPFAM" id="SSF82679">
    <property type="entry name" value="N-utilization substance G protein NusG, N-terminal domain"/>
    <property type="match status" value="1"/>
</dbReference>
<keyword evidence="1" id="KW-0889">Transcription antitermination</keyword>
<dbReference type="Pfam" id="PF02357">
    <property type="entry name" value="NusG"/>
    <property type="match status" value="1"/>
</dbReference>
<sequence length="183" mass="20631">MQPKKPTSKMANPKDLTAQPEMAWYLLQCKPRDGFRADEHLQNQGFSTFHPTHPVRKTQRGKPVVLIESLFPYYVFVRLHKDVNWVTIRSTRGVARIISFNGHPTPVADAIVHGLRFQCAILNNEVPDLMFKPGETVTIIDGCFKDLKAVVSATKGDERVVLLLNMLNRPQYVEVPVQAVAAV</sequence>
<protein>
    <submittedName>
        <fullName evidence="5">Transcription/translation regulatory transformer protein RfaH</fullName>
    </submittedName>
</protein>
<keyword evidence="3" id="KW-0804">Transcription</keyword>
<dbReference type="NCBIfam" id="TIGR01955">
    <property type="entry name" value="RfaH"/>
    <property type="match status" value="1"/>
</dbReference>
<dbReference type="InterPro" id="IPR006645">
    <property type="entry name" value="NGN-like_dom"/>
</dbReference>
<dbReference type="NCBIfam" id="NF006534">
    <property type="entry name" value="PRK09014.1"/>
    <property type="match status" value="1"/>
</dbReference>
<keyword evidence="2" id="KW-0805">Transcription regulation</keyword>